<protein>
    <submittedName>
        <fullName evidence="3">Uncharacterized protein</fullName>
    </submittedName>
</protein>
<accession>A0AAU9RAA9</accession>
<keyword evidence="2" id="KW-0342">GTP-binding</keyword>
<dbReference type="EMBL" id="OU466857">
    <property type="protein sequence ID" value="CAH2034226.1"/>
    <property type="molecule type" value="Genomic_DNA"/>
</dbReference>
<dbReference type="NCBIfam" id="TIGR02058">
    <property type="entry name" value="lin0512_fam"/>
    <property type="match status" value="1"/>
</dbReference>
<organism evidence="3 4">
    <name type="scientific">Thlaspi arvense</name>
    <name type="common">Field penny-cress</name>
    <dbReference type="NCBI Taxonomy" id="13288"/>
    <lineage>
        <taxon>Eukaryota</taxon>
        <taxon>Viridiplantae</taxon>
        <taxon>Streptophyta</taxon>
        <taxon>Embryophyta</taxon>
        <taxon>Tracheophyta</taxon>
        <taxon>Spermatophyta</taxon>
        <taxon>Magnoliopsida</taxon>
        <taxon>eudicotyledons</taxon>
        <taxon>Gunneridae</taxon>
        <taxon>Pentapetalae</taxon>
        <taxon>rosids</taxon>
        <taxon>malvids</taxon>
        <taxon>Brassicales</taxon>
        <taxon>Brassicaceae</taxon>
        <taxon>Thlaspideae</taxon>
        <taxon>Thlaspi</taxon>
    </lineage>
</organism>
<keyword evidence="1" id="KW-0547">Nucleotide-binding</keyword>
<sequence>MTIKLGVPRSLHQQLDLEKVKSIFPYGRILNVEVVDGGLICSSGVLVEEMGDKNEDCYIVNVAVYVGY</sequence>
<dbReference type="Proteomes" id="UP000836841">
    <property type="component" value="Chromosome 1"/>
</dbReference>
<evidence type="ECO:0000313" key="4">
    <source>
        <dbReference type="Proteomes" id="UP000836841"/>
    </source>
</evidence>
<dbReference type="InterPro" id="IPR011719">
    <property type="entry name" value="CHP02058"/>
</dbReference>
<dbReference type="AlphaFoldDB" id="A0AAU9RAA9"/>
<evidence type="ECO:0000256" key="1">
    <source>
        <dbReference type="ARBA" id="ARBA00022741"/>
    </source>
</evidence>
<name>A0AAU9RAA9_THLAR</name>
<dbReference type="Pfam" id="PF09585">
    <property type="entry name" value="Lin0512_fam"/>
    <property type="match status" value="1"/>
</dbReference>
<gene>
    <name evidence="3" type="ORF">TAV2_LOCUS2792</name>
</gene>
<dbReference type="InterPro" id="IPR037103">
    <property type="entry name" value="Tubulin/FtsZ-like_C"/>
</dbReference>
<proteinExistence type="predicted"/>
<evidence type="ECO:0000256" key="2">
    <source>
        <dbReference type="ARBA" id="ARBA00023134"/>
    </source>
</evidence>
<dbReference type="GO" id="GO:0005525">
    <property type="term" value="F:GTP binding"/>
    <property type="evidence" value="ECO:0007669"/>
    <property type="project" value="UniProtKB-KW"/>
</dbReference>
<reference evidence="3 4" key="1">
    <citation type="submission" date="2022-03" db="EMBL/GenBank/DDBJ databases">
        <authorList>
            <person name="Nunn A."/>
            <person name="Chopra R."/>
            <person name="Nunn A."/>
            <person name="Contreras Garrido A."/>
        </authorList>
    </citation>
    <scope>NUCLEOTIDE SEQUENCE [LARGE SCALE GENOMIC DNA]</scope>
</reference>
<dbReference type="PANTHER" id="PTHR34784">
    <property type="entry name" value="50S RIBOSOMAL PROTEIN L34"/>
    <property type="match status" value="1"/>
</dbReference>
<evidence type="ECO:0000313" key="3">
    <source>
        <dbReference type="EMBL" id="CAH2034226.1"/>
    </source>
</evidence>
<dbReference type="PANTHER" id="PTHR34784:SF1">
    <property type="entry name" value="50S RIBOSOMAL PROTEIN L34"/>
    <property type="match status" value="1"/>
</dbReference>
<dbReference type="Gene3D" id="3.30.1330.20">
    <property type="entry name" value="Tubulin/FtsZ, C-terminal domain"/>
    <property type="match status" value="1"/>
</dbReference>
<keyword evidence="4" id="KW-1185">Reference proteome</keyword>